<evidence type="ECO:0000256" key="5">
    <source>
        <dbReference type="ARBA" id="ARBA00022824"/>
    </source>
</evidence>
<dbReference type="Gene3D" id="3.90.550.10">
    <property type="entry name" value="Spore Coat Polysaccharide Biosynthesis Protein SpsA, Chain A"/>
    <property type="match status" value="1"/>
</dbReference>
<feature type="compositionally biased region" description="Polar residues" evidence="9">
    <location>
        <begin position="593"/>
        <end position="609"/>
    </location>
</feature>
<dbReference type="InterPro" id="IPR050757">
    <property type="entry name" value="Collagen_mod_GT25"/>
</dbReference>
<comment type="catalytic activity">
    <reaction evidence="8">
        <text>(5R)-5-hydroxy-L-lysyl-[collagen] + UDP-alpha-D-galactose = (5R)-5-O-(beta-D-galactosyl)-5-hydroxy-L-lysyl-[collagen] + UDP + H(+)</text>
        <dbReference type="Rhea" id="RHEA:12637"/>
        <dbReference type="Rhea" id="RHEA-COMP:12752"/>
        <dbReference type="Rhea" id="RHEA-COMP:12753"/>
        <dbReference type="ChEBI" id="CHEBI:15378"/>
        <dbReference type="ChEBI" id="CHEBI:58223"/>
        <dbReference type="ChEBI" id="CHEBI:66914"/>
        <dbReference type="ChEBI" id="CHEBI:133442"/>
        <dbReference type="ChEBI" id="CHEBI:133443"/>
        <dbReference type="EC" id="2.4.1.50"/>
    </reaction>
</comment>
<evidence type="ECO:0000256" key="6">
    <source>
        <dbReference type="ARBA" id="ARBA00023180"/>
    </source>
</evidence>
<evidence type="ECO:0000256" key="1">
    <source>
        <dbReference type="ARBA" id="ARBA00006721"/>
    </source>
</evidence>
<dbReference type="PANTHER" id="PTHR10730:SF28">
    <property type="entry name" value="PROCOLLAGEN GALACTOSYLTRANSFERASE 1"/>
    <property type="match status" value="1"/>
</dbReference>
<evidence type="ECO:0000256" key="4">
    <source>
        <dbReference type="ARBA" id="ARBA00022729"/>
    </source>
</evidence>
<dbReference type="InterPro" id="IPR002654">
    <property type="entry name" value="Glyco_trans_25"/>
</dbReference>
<keyword evidence="2" id="KW-0328">Glycosyltransferase</keyword>
<evidence type="ECO:0000313" key="11">
    <source>
        <dbReference type="Ensembl" id="ENSCCRP00020081501.1"/>
    </source>
</evidence>
<dbReference type="Pfam" id="PF01755">
    <property type="entry name" value="Glyco_transf_25"/>
    <property type="match status" value="1"/>
</dbReference>
<feature type="region of interest" description="Disordered" evidence="9">
    <location>
        <begin position="578"/>
        <end position="621"/>
    </location>
</feature>
<dbReference type="Proteomes" id="UP000694701">
    <property type="component" value="Unplaced"/>
</dbReference>
<sequence>MSQQLPPSRLRWRGQVPDTMLWFVLFVWVLCSCLMNTGPAQGYFHEERWSPESPILAPRVMIALICRNNQHSLPHFLGTIERLDYPKDRIALWVATNHNIDNTTYLLRDWLINVQKLYHYVEWRPKEEPRKYHDEEGPKDWTNERYAYVMKLRQAALESAREMWADYLMMIDCDNLLINRDVLWKLIKENKTVVAPMMESRAAYSNFWCGMTSQGYYKRTPAYIPMRKQVRRGCFAVPMVHSTFLVDLRKEASRLLAFHPPHPDYTWDFDDIIVFAFSARMAEVQMFICNKETYGYLPVPLRAHSTMQDEADSFIHTLLEVNGMFQLHKEKKNRALSNLSLPDTCPNLSKDLTKWTLMRALREQEIDCKIIAAVDGKAMNVSEIHAMGIHMLPSYSDPYHGRPLTRGELGCFLSHYNIWKEIVDRGLKTSLVLEDDLRFEIFFKRRLQNLMSEVESEGLDWDLIYIGRKRMQVDRPEKAVPNIRNLVEADYSYWTLGYMMSLQGAKKLLKAEPLSKMLPVDEFLPIMFNKHPVSDYMDQFETRDLKAFSAEPLLVFPTHYTGEPGYISDTETSTVWDNEEMRTDWDRRRSGKTQEQAEISTEAQNSDVLQSPLDRTARDEL</sequence>
<reference evidence="11" key="1">
    <citation type="submission" date="2025-08" db="UniProtKB">
        <authorList>
            <consortium name="Ensembl"/>
        </authorList>
    </citation>
    <scope>IDENTIFICATION</scope>
</reference>
<evidence type="ECO:0000256" key="8">
    <source>
        <dbReference type="ARBA" id="ARBA00048515"/>
    </source>
</evidence>
<name>A0A8C2IMF9_CYPCA</name>
<dbReference type="PANTHER" id="PTHR10730">
    <property type="entry name" value="PROCOLLAGEN-LYSINE,2-OXOGLUTARATE 5-DIOXYGENASE/GLYCOSYLTRANSFERASE 25 FAMILY MEMBER"/>
    <property type="match status" value="1"/>
</dbReference>
<evidence type="ECO:0000256" key="9">
    <source>
        <dbReference type="SAM" id="MobiDB-lite"/>
    </source>
</evidence>
<dbReference type="AlphaFoldDB" id="A0A8C2IMF9"/>
<comment type="similarity">
    <text evidence="1">Belongs to the glycosyltransferase 25 family.</text>
</comment>
<evidence type="ECO:0000256" key="3">
    <source>
        <dbReference type="ARBA" id="ARBA00022679"/>
    </source>
</evidence>
<gene>
    <name evidence="11" type="primary">LOC109113833</name>
</gene>
<dbReference type="Pfam" id="PF13704">
    <property type="entry name" value="Glyco_tranf_2_4"/>
    <property type="match status" value="1"/>
</dbReference>
<dbReference type="SUPFAM" id="SSF53448">
    <property type="entry name" value="Nucleotide-diphospho-sugar transferases"/>
    <property type="match status" value="1"/>
</dbReference>
<feature type="domain" description="Glycosyl transferase family 25" evidence="10">
    <location>
        <begin position="359"/>
        <end position="523"/>
    </location>
</feature>
<keyword evidence="4" id="KW-0732">Signal</keyword>
<dbReference type="Ensembl" id="ENSCCRT00020089242.1">
    <property type="protein sequence ID" value="ENSCCRP00020081501.1"/>
    <property type="gene ID" value="ENSCCRG00020037237.1"/>
</dbReference>
<organism evidence="11 12">
    <name type="scientific">Cyprinus carpio</name>
    <name type="common">Common carp</name>
    <dbReference type="NCBI Taxonomy" id="7962"/>
    <lineage>
        <taxon>Eukaryota</taxon>
        <taxon>Metazoa</taxon>
        <taxon>Chordata</taxon>
        <taxon>Craniata</taxon>
        <taxon>Vertebrata</taxon>
        <taxon>Euteleostomi</taxon>
        <taxon>Actinopterygii</taxon>
        <taxon>Neopterygii</taxon>
        <taxon>Teleostei</taxon>
        <taxon>Ostariophysi</taxon>
        <taxon>Cypriniformes</taxon>
        <taxon>Cyprinidae</taxon>
        <taxon>Cyprininae</taxon>
        <taxon>Cyprinus</taxon>
    </lineage>
</organism>
<dbReference type="FunFam" id="3.90.550.10:FF:000048">
    <property type="entry name" value="Glycosyltransferase 25 family member 1"/>
    <property type="match status" value="1"/>
</dbReference>
<dbReference type="EC" id="2.4.1.50" evidence="7"/>
<keyword evidence="6" id="KW-0325">Glycoprotein</keyword>
<feature type="compositionally biased region" description="Basic and acidic residues" evidence="9">
    <location>
        <begin position="579"/>
        <end position="588"/>
    </location>
</feature>
<evidence type="ECO:0000256" key="2">
    <source>
        <dbReference type="ARBA" id="ARBA00022676"/>
    </source>
</evidence>
<keyword evidence="3" id="KW-0808">Transferase</keyword>
<dbReference type="CDD" id="cd06532">
    <property type="entry name" value="Glyco_transf_25"/>
    <property type="match status" value="1"/>
</dbReference>
<protein>
    <recommendedName>
        <fullName evidence="7">procollagen galactosyltransferase</fullName>
        <ecNumber evidence="7">2.4.1.50</ecNumber>
    </recommendedName>
</protein>
<evidence type="ECO:0000256" key="7">
    <source>
        <dbReference type="ARBA" id="ARBA00038926"/>
    </source>
</evidence>
<dbReference type="GO" id="GO:0050211">
    <property type="term" value="F:procollagen galactosyltransferase activity"/>
    <property type="evidence" value="ECO:0007669"/>
    <property type="project" value="UniProtKB-EC"/>
</dbReference>
<evidence type="ECO:0000313" key="12">
    <source>
        <dbReference type="Proteomes" id="UP000694701"/>
    </source>
</evidence>
<dbReference type="InterPro" id="IPR029044">
    <property type="entry name" value="Nucleotide-diphossugar_trans"/>
</dbReference>
<keyword evidence="5" id="KW-0256">Endoplasmic reticulum</keyword>
<evidence type="ECO:0000259" key="10">
    <source>
        <dbReference type="Pfam" id="PF01755"/>
    </source>
</evidence>
<proteinExistence type="inferred from homology"/>
<accession>A0A8C2IMF9</accession>